<protein>
    <submittedName>
        <fullName evidence="1">Uncharacterized protein</fullName>
    </submittedName>
</protein>
<comment type="caution">
    <text evidence="1">The sequence shown here is derived from an EMBL/GenBank/DDBJ whole genome shotgun (WGS) entry which is preliminary data.</text>
</comment>
<dbReference type="OrthoDB" id="2374531at2759"/>
<evidence type="ECO:0000313" key="1">
    <source>
        <dbReference type="EMBL" id="KAG5183821.1"/>
    </source>
</evidence>
<dbReference type="AlphaFoldDB" id="A0A836CHE1"/>
<name>A0A836CHE1_9STRA</name>
<evidence type="ECO:0000313" key="2">
    <source>
        <dbReference type="Proteomes" id="UP000664859"/>
    </source>
</evidence>
<proteinExistence type="predicted"/>
<accession>A0A836CHE1</accession>
<dbReference type="EMBL" id="JAFCMP010000188">
    <property type="protein sequence ID" value="KAG5183821.1"/>
    <property type="molecule type" value="Genomic_DNA"/>
</dbReference>
<sequence length="188" mass="20525">MAYRVYITPPADIVKEAGLRDLISPVLLAAALLVEGITLVAEFNTAGLRSHGSIDWVLLFKKYSVVVIEAKLDTAFAQYVGQLAAEMLAARESYAMKVLGKRKQDAAQALEQMPTYGIVTNGLRYQFFKYAAGPNGERQLIASKMVDVMLTARELTDVRVLAEIRGVLGPLVHIVRAQVEALNAHVAP</sequence>
<organism evidence="1 2">
    <name type="scientific">Tribonema minus</name>
    <dbReference type="NCBI Taxonomy" id="303371"/>
    <lineage>
        <taxon>Eukaryota</taxon>
        <taxon>Sar</taxon>
        <taxon>Stramenopiles</taxon>
        <taxon>Ochrophyta</taxon>
        <taxon>PX clade</taxon>
        <taxon>Xanthophyceae</taxon>
        <taxon>Tribonematales</taxon>
        <taxon>Tribonemataceae</taxon>
        <taxon>Tribonema</taxon>
    </lineage>
</organism>
<reference evidence="1" key="1">
    <citation type="submission" date="2021-02" db="EMBL/GenBank/DDBJ databases">
        <title>First Annotated Genome of the Yellow-green Alga Tribonema minus.</title>
        <authorList>
            <person name="Mahan K.M."/>
        </authorList>
    </citation>
    <scope>NUCLEOTIDE SEQUENCE</scope>
    <source>
        <strain evidence="1">UTEX B ZZ1240</strain>
    </source>
</reference>
<keyword evidence="2" id="KW-1185">Reference proteome</keyword>
<gene>
    <name evidence="1" type="ORF">JKP88DRAFT_195128</name>
</gene>
<dbReference type="Proteomes" id="UP000664859">
    <property type="component" value="Unassembled WGS sequence"/>
</dbReference>